<protein>
    <submittedName>
        <fullName evidence="1">AlpA family phage regulatory protein</fullName>
    </submittedName>
</protein>
<accession>A0A557RLC3</accession>
<organism evidence="1 2">
    <name type="scientific">Denitromonas halophila</name>
    <dbReference type="NCBI Taxonomy" id="1629404"/>
    <lineage>
        <taxon>Bacteria</taxon>
        <taxon>Pseudomonadati</taxon>
        <taxon>Pseudomonadota</taxon>
        <taxon>Betaproteobacteria</taxon>
        <taxon>Rhodocyclales</taxon>
        <taxon>Zoogloeaceae</taxon>
        <taxon>Denitromonas</taxon>
    </lineage>
</organism>
<dbReference type="Proteomes" id="UP000318349">
    <property type="component" value="Unassembled WGS sequence"/>
</dbReference>
<dbReference type="Pfam" id="PF05930">
    <property type="entry name" value="Phage_AlpA"/>
    <property type="match status" value="1"/>
</dbReference>
<dbReference type="PANTHER" id="PTHR36154">
    <property type="entry name" value="DNA-BINDING TRANSCRIPTIONAL ACTIVATOR ALPA"/>
    <property type="match status" value="1"/>
</dbReference>
<sequence>MSQAENTEQRVRRFLRLPSVAEATAKSRSTIYRDMAAGTFPKAHRIGPNSVAWDADEIARWQAERLAAKG</sequence>
<evidence type="ECO:0000313" key="1">
    <source>
        <dbReference type="EMBL" id="TVO79529.1"/>
    </source>
</evidence>
<evidence type="ECO:0000313" key="2">
    <source>
        <dbReference type="Proteomes" id="UP000318349"/>
    </source>
</evidence>
<proteinExistence type="predicted"/>
<comment type="caution">
    <text evidence="1">The sequence shown here is derived from an EMBL/GenBank/DDBJ whole genome shotgun (WGS) entry which is preliminary data.</text>
</comment>
<gene>
    <name evidence="1" type="ORF">FHP89_01900</name>
</gene>
<dbReference type="InterPro" id="IPR009061">
    <property type="entry name" value="DNA-bd_dom_put_sf"/>
</dbReference>
<dbReference type="Gene3D" id="1.10.238.160">
    <property type="match status" value="1"/>
</dbReference>
<name>A0A557RLC3_9RHOO</name>
<dbReference type="PANTHER" id="PTHR36154:SF1">
    <property type="entry name" value="DNA-BINDING TRANSCRIPTIONAL ACTIVATOR ALPA"/>
    <property type="match status" value="1"/>
</dbReference>
<dbReference type="InterPro" id="IPR010260">
    <property type="entry name" value="AlpA"/>
</dbReference>
<dbReference type="EMBL" id="VMNI01000002">
    <property type="protein sequence ID" value="TVO79529.1"/>
    <property type="molecule type" value="Genomic_DNA"/>
</dbReference>
<dbReference type="InterPro" id="IPR052931">
    <property type="entry name" value="Prophage_regulatory_activator"/>
</dbReference>
<dbReference type="AlphaFoldDB" id="A0A557RLC3"/>
<reference evidence="1 2" key="1">
    <citation type="submission" date="2019-07" db="EMBL/GenBank/DDBJ databases">
        <title>The pathways for chlorine oxyanion respiration interact through the shared metabolite chlorate.</title>
        <authorList>
            <person name="Barnum T.P."/>
            <person name="Cheng Y."/>
            <person name="Hill K.A."/>
            <person name="Lucas L.N."/>
            <person name="Carlson H.K."/>
            <person name="Coates J.D."/>
        </authorList>
    </citation>
    <scope>NUCLEOTIDE SEQUENCE [LARGE SCALE GENOMIC DNA]</scope>
    <source>
        <strain evidence="1 2">SFB-1</strain>
    </source>
</reference>
<dbReference type="SUPFAM" id="SSF46955">
    <property type="entry name" value="Putative DNA-binding domain"/>
    <property type="match status" value="1"/>
</dbReference>